<evidence type="ECO:0000256" key="2">
    <source>
        <dbReference type="ARBA" id="ARBA00022475"/>
    </source>
</evidence>
<dbReference type="RefSeq" id="WP_125754223.1">
    <property type="nucleotide sequence ID" value="NZ_JBHTON010000026.1"/>
</dbReference>
<evidence type="ECO:0000256" key="9">
    <source>
        <dbReference type="ARBA" id="ARBA00049940"/>
    </source>
</evidence>
<dbReference type="EMBL" id="JBHTON010000026">
    <property type="protein sequence ID" value="MFD1485276.1"/>
    <property type="molecule type" value="Genomic_DNA"/>
</dbReference>
<keyword evidence="2 10" id="KW-1003">Cell membrane</keyword>
<comment type="caution">
    <text evidence="11">The sequence shown here is derived from an EMBL/GenBank/DDBJ whole genome shotgun (WGS) entry which is preliminary data.</text>
</comment>
<feature type="transmembrane region" description="Helical" evidence="10">
    <location>
        <begin position="92"/>
        <end position="114"/>
    </location>
</feature>
<keyword evidence="10" id="KW-0915">Sodium</keyword>
<dbReference type="Pfam" id="PF02537">
    <property type="entry name" value="CRCB"/>
    <property type="match status" value="1"/>
</dbReference>
<feature type="transmembrane region" description="Helical" evidence="10">
    <location>
        <begin position="7"/>
        <end position="28"/>
    </location>
</feature>
<evidence type="ECO:0000313" key="12">
    <source>
        <dbReference type="Proteomes" id="UP001597252"/>
    </source>
</evidence>
<comment type="catalytic activity">
    <reaction evidence="8">
        <text>fluoride(in) = fluoride(out)</text>
        <dbReference type="Rhea" id="RHEA:76159"/>
        <dbReference type="ChEBI" id="CHEBI:17051"/>
    </reaction>
    <physiologicalReaction direction="left-to-right" evidence="8">
        <dbReference type="Rhea" id="RHEA:76160"/>
    </physiologicalReaction>
</comment>
<name>A0ABW4E991_9LACO</name>
<evidence type="ECO:0000256" key="6">
    <source>
        <dbReference type="ARBA" id="ARBA00023303"/>
    </source>
</evidence>
<comment type="subcellular location">
    <subcellularLocation>
        <location evidence="1 10">Cell membrane</location>
        <topology evidence="1 10">Multi-pass membrane protein</topology>
    </subcellularLocation>
</comment>
<reference evidence="12" key="1">
    <citation type="journal article" date="2019" name="Int. J. Syst. Evol. Microbiol.">
        <title>The Global Catalogue of Microorganisms (GCM) 10K type strain sequencing project: providing services to taxonomists for standard genome sequencing and annotation.</title>
        <authorList>
            <consortium name="The Broad Institute Genomics Platform"/>
            <consortium name="The Broad Institute Genome Sequencing Center for Infectious Disease"/>
            <person name="Wu L."/>
            <person name="Ma J."/>
        </authorList>
    </citation>
    <scope>NUCLEOTIDE SEQUENCE [LARGE SCALE GENOMIC DNA]</scope>
    <source>
        <strain evidence="12">CCM 8903</strain>
    </source>
</reference>
<evidence type="ECO:0000256" key="5">
    <source>
        <dbReference type="ARBA" id="ARBA00023136"/>
    </source>
</evidence>
<sequence>MQELKQLPAVFGGGMLGGLARYGIGILLPANQGLLAATVVNLAGSFGLALLTFGLAARLQLPTWLTLGLGTGFIGAFTTWSTLVLLTVTHGAWLWLLGELIGGVIAAGAGFWLGQAVLKQARQW</sequence>
<dbReference type="Proteomes" id="UP001597252">
    <property type="component" value="Unassembled WGS sequence"/>
</dbReference>
<organism evidence="11 12">
    <name type="scientific">Lacticaseibacillus baoqingensis</name>
    <dbReference type="NCBI Taxonomy" id="2486013"/>
    <lineage>
        <taxon>Bacteria</taxon>
        <taxon>Bacillati</taxon>
        <taxon>Bacillota</taxon>
        <taxon>Bacilli</taxon>
        <taxon>Lactobacillales</taxon>
        <taxon>Lactobacillaceae</taxon>
        <taxon>Lacticaseibacillus</taxon>
    </lineage>
</organism>
<protein>
    <recommendedName>
        <fullName evidence="10">Fluoride-specific ion channel FluC</fullName>
    </recommendedName>
</protein>
<keyword evidence="4 10" id="KW-1133">Transmembrane helix</keyword>
<feature type="binding site" evidence="10">
    <location>
        <position position="78"/>
    </location>
    <ligand>
        <name>Na(+)</name>
        <dbReference type="ChEBI" id="CHEBI:29101"/>
        <note>structural</note>
    </ligand>
</feature>
<evidence type="ECO:0000256" key="4">
    <source>
        <dbReference type="ARBA" id="ARBA00022989"/>
    </source>
</evidence>
<feature type="transmembrane region" description="Helical" evidence="10">
    <location>
        <begin position="64"/>
        <end position="86"/>
    </location>
</feature>
<evidence type="ECO:0000256" key="3">
    <source>
        <dbReference type="ARBA" id="ARBA00022692"/>
    </source>
</evidence>
<evidence type="ECO:0000256" key="1">
    <source>
        <dbReference type="ARBA" id="ARBA00004651"/>
    </source>
</evidence>
<comment type="activity regulation">
    <text evidence="10">Na(+) is not transported, but it plays an essential structural role and its presence is essential for fluoride channel function.</text>
</comment>
<gene>
    <name evidence="10" type="primary">fluC</name>
    <name evidence="10" type="synonym">crcB</name>
    <name evidence="11" type="ORF">ACFQ5J_08545</name>
</gene>
<keyword evidence="5 10" id="KW-0472">Membrane</keyword>
<evidence type="ECO:0000313" key="11">
    <source>
        <dbReference type="EMBL" id="MFD1485276.1"/>
    </source>
</evidence>
<feature type="binding site" evidence="10">
    <location>
        <position position="75"/>
    </location>
    <ligand>
        <name>Na(+)</name>
        <dbReference type="ChEBI" id="CHEBI:29101"/>
        <note>structural</note>
    </ligand>
</feature>
<keyword evidence="3 10" id="KW-0812">Transmembrane</keyword>
<feature type="transmembrane region" description="Helical" evidence="10">
    <location>
        <begin position="34"/>
        <end position="57"/>
    </location>
</feature>
<proteinExistence type="inferred from homology"/>
<keyword evidence="10" id="KW-0479">Metal-binding</keyword>
<keyword evidence="10" id="KW-0406">Ion transport</keyword>
<dbReference type="HAMAP" id="MF_00454">
    <property type="entry name" value="FluC"/>
    <property type="match status" value="1"/>
</dbReference>
<keyword evidence="10" id="KW-0813">Transport</keyword>
<comment type="function">
    <text evidence="9 10">Fluoride-specific ion channel. Important for reducing fluoride concentration in the cell, thus reducing its toxicity.</text>
</comment>
<keyword evidence="12" id="KW-1185">Reference proteome</keyword>
<evidence type="ECO:0000256" key="8">
    <source>
        <dbReference type="ARBA" id="ARBA00035585"/>
    </source>
</evidence>
<accession>A0ABW4E991</accession>
<evidence type="ECO:0000256" key="7">
    <source>
        <dbReference type="ARBA" id="ARBA00035120"/>
    </source>
</evidence>
<keyword evidence="6 10" id="KW-0407">Ion channel</keyword>
<evidence type="ECO:0000256" key="10">
    <source>
        <dbReference type="HAMAP-Rule" id="MF_00454"/>
    </source>
</evidence>
<comment type="similarity">
    <text evidence="7 10">Belongs to the fluoride channel Fluc/FEX (TC 1.A.43) family.</text>
</comment>
<dbReference type="InterPro" id="IPR003691">
    <property type="entry name" value="FluC"/>
</dbReference>